<organism evidence="3 4">
    <name type="scientific">Xylanibacillus composti</name>
    <dbReference type="NCBI Taxonomy" id="1572762"/>
    <lineage>
        <taxon>Bacteria</taxon>
        <taxon>Bacillati</taxon>
        <taxon>Bacillota</taxon>
        <taxon>Bacilli</taxon>
        <taxon>Bacillales</taxon>
        <taxon>Paenibacillaceae</taxon>
        <taxon>Xylanibacillus</taxon>
    </lineage>
</organism>
<comment type="caution">
    <text evidence="3">The sequence shown here is derived from an EMBL/GenBank/DDBJ whole genome shotgun (WGS) entry which is preliminary data.</text>
</comment>
<dbReference type="RefSeq" id="WP_213410740.1">
    <property type="nucleotide sequence ID" value="NZ_BOVK01000013.1"/>
</dbReference>
<keyword evidence="4" id="KW-1185">Reference proteome</keyword>
<sequence length="183" mass="21692">MRLFIDIFTFFVGPTLLAYLLIRLSLIKWFKVRVVKDALILLFVAYVAFVLFIVWFDRSIPTDYLLFNLVPFYTLYEYFSRGFNHIAVVNILGNLIMTLPFGMFAYFKINVIPKLNIFWYSLCIPIIIELGQLVIYMSGYGMRSVDIDDIILNSAGILIGYFIVNSCFKRFHWNQERILRWIY</sequence>
<dbReference type="Proteomes" id="UP000677918">
    <property type="component" value="Unassembled WGS sequence"/>
</dbReference>
<accession>A0A8J4H3R5</accession>
<feature type="transmembrane region" description="Helical" evidence="1">
    <location>
        <begin position="83"/>
        <end position="105"/>
    </location>
</feature>
<dbReference type="AlphaFoldDB" id="A0A8J4H3R5"/>
<proteinExistence type="predicted"/>
<dbReference type="EMBL" id="BOVK01000013">
    <property type="protein sequence ID" value="GIQ68123.1"/>
    <property type="molecule type" value="Genomic_DNA"/>
</dbReference>
<feature type="transmembrane region" description="Helical" evidence="1">
    <location>
        <begin position="117"/>
        <end position="138"/>
    </location>
</feature>
<evidence type="ECO:0000256" key="1">
    <source>
        <dbReference type="SAM" id="Phobius"/>
    </source>
</evidence>
<dbReference type="InterPro" id="IPR053150">
    <property type="entry name" value="Teicoplanin_resist-assoc"/>
</dbReference>
<feature type="transmembrane region" description="Helical" evidence="1">
    <location>
        <begin position="6"/>
        <end position="26"/>
    </location>
</feature>
<feature type="transmembrane region" description="Helical" evidence="1">
    <location>
        <begin position="38"/>
        <end position="56"/>
    </location>
</feature>
<dbReference type="InterPro" id="IPR006976">
    <property type="entry name" value="VanZ-like"/>
</dbReference>
<dbReference type="PANTHER" id="PTHR36834">
    <property type="entry name" value="MEMBRANE PROTEIN-RELATED"/>
    <property type="match status" value="1"/>
</dbReference>
<keyword evidence="1" id="KW-0812">Transmembrane</keyword>
<gene>
    <name evidence="3" type="ORF">XYCOK13_09470</name>
</gene>
<keyword evidence="1" id="KW-1133">Transmembrane helix</keyword>
<feature type="domain" description="VanZ-like" evidence="2">
    <location>
        <begin position="43"/>
        <end position="165"/>
    </location>
</feature>
<dbReference type="PANTHER" id="PTHR36834:SF1">
    <property type="entry name" value="INTEGRAL MEMBRANE PROTEIN"/>
    <property type="match status" value="1"/>
</dbReference>
<keyword evidence="1" id="KW-0472">Membrane</keyword>
<evidence type="ECO:0000313" key="4">
    <source>
        <dbReference type="Proteomes" id="UP000677918"/>
    </source>
</evidence>
<evidence type="ECO:0000259" key="2">
    <source>
        <dbReference type="Pfam" id="PF04892"/>
    </source>
</evidence>
<name>A0A8J4H3R5_9BACL</name>
<protein>
    <submittedName>
        <fullName evidence="3">Antibiotic resistance protein VanZ</fullName>
    </submittedName>
</protein>
<reference evidence="3" key="1">
    <citation type="submission" date="2021-04" db="EMBL/GenBank/DDBJ databases">
        <title>Draft genome sequence of Xylanibacillus composti strain K13.</title>
        <authorList>
            <person name="Uke A."/>
            <person name="Chhe C."/>
            <person name="Baramee S."/>
            <person name="Kosugi A."/>
        </authorList>
    </citation>
    <scope>NUCLEOTIDE SEQUENCE</scope>
    <source>
        <strain evidence="3">K13</strain>
    </source>
</reference>
<evidence type="ECO:0000313" key="3">
    <source>
        <dbReference type="EMBL" id="GIQ68123.1"/>
    </source>
</evidence>
<feature type="transmembrane region" description="Helical" evidence="1">
    <location>
        <begin position="150"/>
        <end position="168"/>
    </location>
</feature>
<dbReference type="Pfam" id="PF04892">
    <property type="entry name" value="VanZ"/>
    <property type="match status" value="1"/>
</dbReference>